<accession>A0A9D1TNP3</accession>
<dbReference type="AlphaFoldDB" id="A0A9D1TNP3"/>
<sequence length="230" mass="26237">MKKVLIVLLVSLVALPLFAFNNRVDVSGSYGGLNYWILEDHYEGYIYGNSVPLGEGLHRQFRTFGVSISGANYFLFDHSFGLSYSLSFLFPQYFGYDWYNEMDMLSSYTSFGLNIDLSYKLSILENLDMDFSLGIGVDYFSPDYKPENGVNYNQSTNFFLIHTQAAVNYAFARHFSIRAGLDLDIPFMFYSDLLYQDFREEGSGADIHKEEYVSIAGIGAYGFISLAFLY</sequence>
<evidence type="ECO:0000256" key="1">
    <source>
        <dbReference type="SAM" id="SignalP"/>
    </source>
</evidence>
<organism evidence="2 3">
    <name type="scientific">Candidatus Ornithospirochaeta avicola</name>
    <dbReference type="NCBI Taxonomy" id="2840896"/>
    <lineage>
        <taxon>Bacteria</taxon>
        <taxon>Pseudomonadati</taxon>
        <taxon>Spirochaetota</taxon>
        <taxon>Spirochaetia</taxon>
        <taxon>Spirochaetales</taxon>
        <taxon>Spirochaetaceae</taxon>
        <taxon>Spirochaetaceae incertae sedis</taxon>
        <taxon>Candidatus Ornithospirochaeta</taxon>
    </lineage>
</organism>
<reference evidence="2" key="1">
    <citation type="journal article" date="2021" name="PeerJ">
        <title>Extensive microbial diversity within the chicken gut microbiome revealed by metagenomics and culture.</title>
        <authorList>
            <person name="Gilroy R."/>
            <person name="Ravi A."/>
            <person name="Getino M."/>
            <person name="Pursley I."/>
            <person name="Horton D.L."/>
            <person name="Alikhan N.F."/>
            <person name="Baker D."/>
            <person name="Gharbi K."/>
            <person name="Hall N."/>
            <person name="Watson M."/>
            <person name="Adriaenssens E.M."/>
            <person name="Foster-Nyarko E."/>
            <person name="Jarju S."/>
            <person name="Secka A."/>
            <person name="Antonio M."/>
            <person name="Oren A."/>
            <person name="Chaudhuri R.R."/>
            <person name="La Ragione R."/>
            <person name="Hildebrand F."/>
            <person name="Pallen M.J."/>
        </authorList>
    </citation>
    <scope>NUCLEOTIDE SEQUENCE</scope>
    <source>
        <strain evidence="2">Gambia11-129</strain>
    </source>
</reference>
<gene>
    <name evidence="2" type="ORF">IAB12_07170</name>
</gene>
<keyword evidence="1" id="KW-0732">Signal</keyword>
<name>A0A9D1TNP3_9SPIO</name>
<dbReference type="Proteomes" id="UP000823936">
    <property type="component" value="Unassembled WGS sequence"/>
</dbReference>
<evidence type="ECO:0000313" key="2">
    <source>
        <dbReference type="EMBL" id="HIV99538.1"/>
    </source>
</evidence>
<feature type="signal peptide" evidence="1">
    <location>
        <begin position="1"/>
        <end position="19"/>
    </location>
</feature>
<evidence type="ECO:0008006" key="4">
    <source>
        <dbReference type="Google" id="ProtNLM"/>
    </source>
</evidence>
<comment type="caution">
    <text evidence="2">The sequence shown here is derived from an EMBL/GenBank/DDBJ whole genome shotgun (WGS) entry which is preliminary data.</text>
</comment>
<dbReference type="EMBL" id="DXHU01000023">
    <property type="protein sequence ID" value="HIV99538.1"/>
    <property type="molecule type" value="Genomic_DNA"/>
</dbReference>
<reference evidence="2" key="2">
    <citation type="submission" date="2021-04" db="EMBL/GenBank/DDBJ databases">
        <authorList>
            <person name="Gilroy R."/>
        </authorList>
    </citation>
    <scope>NUCLEOTIDE SEQUENCE</scope>
    <source>
        <strain evidence="2">Gambia11-129</strain>
    </source>
</reference>
<feature type="chain" id="PRO_5039308411" description="Outer membrane protein beta-barrel domain-containing protein" evidence="1">
    <location>
        <begin position="20"/>
        <end position="230"/>
    </location>
</feature>
<proteinExistence type="predicted"/>
<evidence type="ECO:0000313" key="3">
    <source>
        <dbReference type="Proteomes" id="UP000823936"/>
    </source>
</evidence>
<protein>
    <recommendedName>
        <fullName evidence="4">Outer membrane protein beta-barrel domain-containing protein</fullName>
    </recommendedName>
</protein>